<keyword evidence="6" id="KW-1185">Reference proteome</keyword>
<dbReference type="CDD" id="cd05259">
    <property type="entry name" value="PCBER_SDR_a"/>
    <property type="match status" value="1"/>
</dbReference>
<accession>A0A8J2HZ28</accession>
<gene>
    <name evidence="5" type="ORF">ALTATR162_LOCUS3864</name>
</gene>
<dbReference type="Pfam" id="PF13460">
    <property type="entry name" value="NAD_binding_10"/>
    <property type="match status" value="1"/>
</dbReference>
<dbReference type="GO" id="GO:0016491">
    <property type="term" value="F:oxidoreductase activity"/>
    <property type="evidence" value="ECO:0007669"/>
    <property type="project" value="UniProtKB-KW"/>
</dbReference>
<dbReference type="Proteomes" id="UP000676310">
    <property type="component" value="Unassembled WGS sequence"/>
</dbReference>
<dbReference type="InterPro" id="IPR016040">
    <property type="entry name" value="NAD(P)-bd_dom"/>
</dbReference>
<evidence type="ECO:0000256" key="1">
    <source>
        <dbReference type="ARBA" id="ARBA00005725"/>
    </source>
</evidence>
<dbReference type="PANTHER" id="PTHR47706">
    <property type="entry name" value="NMRA-LIKE FAMILY PROTEIN"/>
    <property type="match status" value="1"/>
</dbReference>
<organism evidence="5 6">
    <name type="scientific">Alternaria atra</name>
    <dbReference type="NCBI Taxonomy" id="119953"/>
    <lineage>
        <taxon>Eukaryota</taxon>
        <taxon>Fungi</taxon>
        <taxon>Dikarya</taxon>
        <taxon>Ascomycota</taxon>
        <taxon>Pezizomycotina</taxon>
        <taxon>Dothideomycetes</taxon>
        <taxon>Pleosporomycetidae</taxon>
        <taxon>Pleosporales</taxon>
        <taxon>Pleosporineae</taxon>
        <taxon>Pleosporaceae</taxon>
        <taxon>Alternaria</taxon>
        <taxon>Alternaria sect. Ulocladioides</taxon>
    </lineage>
</organism>
<evidence type="ECO:0000313" key="5">
    <source>
        <dbReference type="EMBL" id="CAG5155845.1"/>
    </source>
</evidence>
<dbReference type="InterPro" id="IPR036291">
    <property type="entry name" value="NAD(P)-bd_dom_sf"/>
</dbReference>
<evidence type="ECO:0000256" key="3">
    <source>
        <dbReference type="ARBA" id="ARBA00023002"/>
    </source>
</evidence>
<feature type="domain" description="NAD(P)-binding" evidence="4">
    <location>
        <begin position="12"/>
        <end position="139"/>
    </location>
</feature>
<evidence type="ECO:0000259" key="4">
    <source>
        <dbReference type="Pfam" id="PF13460"/>
    </source>
</evidence>
<dbReference type="AlphaFoldDB" id="A0A8J2HZ28"/>
<dbReference type="PANTHER" id="PTHR47706:SF10">
    <property type="entry name" value="NMRA-LIKE DOMAIN-CONTAINING PROTEIN"/>
    <property type="match status" value="1"/>
</dbReference>
<evidence type="ECO:0000313" key="6">
    <source>
        <dbReference type="Proteomes" id="UP000676310"/>
    </source>
</evidence>
<dbReference type="GeneID" id="67015467"/>
<name>A0A8J2HZ28_9PLEO</name>
<comment type="similarity">
    <text evidence="1">Belongs to the NmrA-type oxidoreductase family. Isoflavone reductase subfamily.</text>
</comment>
<reference evidence="5" key="1">
    <citation type="submission" date="2021-05" db="EMBL/GenBank/DDBJ databases">
        <authorList>
            <person name="Stam R."/>
        </authorList>
    </citation>
    <scope>NUCLEOTIDE SEQUENCE</scope>
    <source>
        <strain evidence="5">CS162</strain>
    </source>
</reference>
<dbReference type="Gene3D" id="3.40.50.720">
    <property type="entry name" value="NAD(P)-binding Rossmann-like Domain"/>
    <property type="match status" value="1"/>
</dbReference>
<dbReference type="InterPro" id="IPR045312">
    <property type="entry name" value="PCBER-like"/>
</dbReference>
<keyword evidence="3" id="KW-0560">Oxidoreductase</keyword>
<dbReference type="RefSeq" id="XP_043167407.1">
    <property type="nucleotide sequence ID" value="XM_043311472.1"/>
</dbReference>
<evidence type="ECO:0000256" key="2">
    <source>
        <dbReference type="ARBA" id="ARBA00022857"/>
    </source>
</evidence>
<protein>
    <recommendedName>
        <fullName evidence="4">NAD(P)-binding domain-containing protein</fullName>
    </recommendedName>
</protein>
<dbReference type="SUPFAM" id="SSF51735">
    <property type="entry name" value="NAD(P)-binding Rossmann-fold domains"/>
    <property type="match status" value="1"/>
</dbReference>
<dbReference type="EMBL" id="CAJRGZ010000017">
    <property type="protein sequence ID" value="CAG5155845.1"/>
    <property type="molecule type" value="Genomic_DNA"/>
</dbReference>
<dbReference type="Gene3D" id="3.90.25.10">
    <property type="entry name" value="UDP-galactose 4-epimerase, domain 1"/>
    <property type="match status" value="1"/>
</dbReference>
<dbReference type="InterPro" id="IPR051609">
    <property type="entry name" value="NmrA/Isoflavone_reductase-like"/>
</dbReference>
<dbReference type="OrthoDB" id="9974981at2759"/>
<keyword evidence="2" id="KW-0521">NADP</keyword>
<proteinExistence type="inferred from homology"/>
<sequence length="318" mass="34112">MSNHIENVLILGASGSVGAPILDALLAESSFHVTIVSRATSSASFPSHIPVIKISDAFTTEELTAAFKGQDAVVVALSTGPATSGGKDGLVFRLIDAALAAGVKRFIPSEFGTNNLDPRARAFAPTYDRKGEMLEYLIKTCKNSQGKMTWSSISCGSWLDWALDPSKSGNFLGIDVKGKKAIVYDSGTNRFAITSSKNTGLAVAKALLNPAMTANKQIFLSDLSASTRQIVSALETEMKVKFLVEEKQSGPEIKKLRQQLDAGDLNATYPLLAISFCADVHIGCYFEAEQEVWNTKLGLPKVTLEEMVRDAVDLSARS</sequence>
<comment type="caution">
    <text evidence="5">The sequence shown here is derived from an EMBL/GenBank/DDBJ whole genome shotgun (WGS) entry which is preliminary data.</text>
</comment>